<dbReference type="PANTHER" id="PTHR33495">
    <property type="entry name" value="ANTI-SIGMA FACTOR ANTAGONIST TM_1081-RELATED-RELATED"/>
    <property type="match status" value="1"/>
</dbReference>
<dbReference type="Gene3D" id="3.30.750.24">
    <property type="entry name" value="STAS domain"/>
    <property type="match status" value="1"/>
</dbReference>
<evidence type="ECO:0000256" key="1">
    <source>
        <dbReference type="ARBA" id="ARBA00009013"/>
    </source>
</evidence>
<evidence type="ECO:0000313" key="4">
    <source>
        <dbReference type="EMBL" id="GAA0460349.1"/>
    </source>
</evidence>
<dbReference type="Proteomes" id="UP001499895">
    <property type="component" value="Unassembled WGS sequence"/>
</dbReference>
<dbReference type="InterPro" id="IPR036513">
    <property type="entry name" value="STAS_dom_sf"/>
</dbReference>
<dbReference type="NCBIfam" id="TIGR00377">
    <property type="entry name" value="ant_ant_sig"/>
    <property type="match status" value="1"/>
</dbReference>
<dbReference type="InterPro" id="IPR003658">
    <property type="entry name" value="Anti-sigma_ant"/>
</dbReference>
<dbReference type="PANTHER" id="PTHR33495:SF2">
    <property type="entry name" value="ANTI-SIGMA FACTOR ANTAGONIST TM_1081-RELATED"/>
    <property type="match status" value="1"/>
</dbReference>
<gene>
    <name evidence="4" type="ORF">GCM10009544_23630</name>
</gene>
<organism evidence="4 5">
    <name type="scientific">Streptomyces stramineus</name>
    <dbReference type="NCBI Taxonomy" id="173861"/>
    <lineage>
        <taxon>Bacteria</taxon>
        <taxon>Bacillati</taxon>
        <taxon>Actinomycetota</taxon>
        <taxon>Actinomycetes</taxon>
        <taxon>Kitasatosporales</taxon>
        <taxon>Streptomycetaceae</taxon>
        <taxon>Streptomyces</taxon>
    </lineage>
</organism>
<evidence type="ECO:0000259" key="3">
    <source>
        <dbReference type="PROSITE" id="PS50801"/>
    </source>
</evidence>
<comment type="similarity">
    <text evidence="1 2">Belongs to the anti-sigma-factor antagonist family.</text>
</comment>
<dbReference type="Pfam" id="PF01740">
    <property type="entry name" value="STAS"/>
    <property type="match status" value="1"/>
</dbReference>
<dbReference type="InterPro" id="IPR002645">
    <property type="entry name" value="STAS_dom"/>
</dbReference>
<feature type="domain" description="STAS" evidence="3">
    <location>
        <begin position="4"/>
        <end position="113"/>
    </location>
</feature>
<dbReference type="SUPFAM" id="SSF52091">
    <property type="entry name" value="SpoIIaa-like"/>
    <property type="match status" value="1"/>
</dbReference>
<comment type="caution">
    <text evidence="4">The sequence shown here is derived from an EMBL/GenBank/DDBJ whole genome shotgun (WGS) entry which is preliminary data.</text>
</comment>
<proteinExistence type="inferred from homology"/>
<reference evidence="4 5" key="1">
    <citation type="journal article" date="2019" name="Int. J. Syst. Evol. Microbiol.">
        <title>The Global Catalogue of Microorganisms (GCM) 10K type strain sequencing project: providing services to taxonomists for standard genome sequencing and annotation.</title>
        <authorList>
            <consortium name="The Broad Institute Genomics Platform"/>
            <consortium name="The Broad Institute Genome Sequencing Center for Infectious Disease"/>
            <person name="Wu L."/>
            <person name="Ma J."/>
        </authorList>
    </citation>
    <scope>NUCLEOTIDE SEQUENCE [LARGE SCALE GENOMIC DNA]</scope>
    <source>
        <strain evidence="4 5">JCM 10649</strain>
    </source>
</reference>
<protein>
    <recommendedName>
        <fullName evidence="2">Anti-sigma factor antagonist</fullName>
    </recommendedName>
</protein>
<accession>A0ABN0ZVF8</accession>
<dbReference type="CDD" id="cd07043">
    <property type="entry name" value="STAS_anti-anti-sigma_factors"/>
    <property type="match status" value="1"/>
</dbReference>
<dbReference type="EMBL" id="BAAAHB010000019">
    <property type="protein sequence ID" value="GAA0460349.1"/>
    <property type="molecule type" value="Genomic_DNA"/>
</dbReference>
<dbReference type="RefSeq" id="WP_344089488.1">
    <property type="nucleotide sequence ID" value="NZ_BAAAHB010000019.1"/>
</dbReference>
<evidence type="ECO:0000313" key="5">
    <source>
        <dbReference type="Proteomes" id="UP001499895"/>
    </source>
</evidence>
<sequence length="116" mass="11958">MSPLTITVHHAPTGPVLAVAGTLDFDHAAQLRQAVTDLALEQGQLLVLDLARLDFCDSSGITAFIVARHHATAAGARVALASVPENTARVLHLVGLDQIFTLHPDAGAATAQGAGH</sequence>
<dbReference type="PROSITE" id="PS50801">
    <property type="entry name" value="STAS"/>
    <property type="match status" value="1"/>
</dbReference>
<evidence type="ECO:0000256" key="2">
    <source>
        <dbReference type="RuleBase" id="RU003749"/>
    </source>
</evidence>
<name>A0ABN0ZVF8_9ACTN</name>
<keyword evidence="5" id="KW-1185">Reference proteome</keyword>